<organism evidence="1 2">
    <name type="scientific">Aequorivita soesokkakensis</name>
    <dbReference type="NCBI Taxonomy" id="1385699"/>
    <lineage>
        <taxon>Bacteria</taxon>
        <taxon>Pseudomonadati</taxon>
        <taxon>Bacteroidota</taxon>
        <taxon>Flavobacteriia</taxon>
        <taxon>Flavobacteriales</taxon>
        <taxon>Flavobacteriaceae</taxon>
        <taxon>Aequorivita</taxon>
    </lineage>
</organism>
<keyword evidence="2" id="KW-1185">Reference proteome</keyword>
<dbReference type="OrthoDB" id="711499at2"/>
<dbReference type="STRING" id="1385699.A7A78_14180"/>
<sequence length="79" mass="9458">MELTDENKYNSQGKRPRPTRIVIYPKDIQLLTGKSYRHALDLNKEVREYFKKQKHHLLTVYEFAQYTGVNPEIILTHLK</sequence>
<accession>A0A1A9LBV0</accession>
<comment type="caution">
    <text evidence="1">The sequence shown here is derived from an EMBL/GenBank/DDBJ whole genome shotgun (WGS) entry which is preliminary data.</text>
</comment>
<gene>
    <name evidence="1" type="ORF">A7A78_14180</name>
</gene>
<name>A0A1A9LBV0_9FLAO</name>
<dbReference type="EMBL" id="LXIE01000032">
    <property type="protein sequence ID" value="OAD90758.1"/>
    <property type="molecule type" value="Genomic_DNA"/>
</dbReference>
<dbReference type="Proteomes" id="UP000077552">
    <property type="component" value="Unassembled WGS sequence"/>
</dbReference>
<protein>
    <submittedName>
        <fullName evidence="1">Uncharacterized protein</fullName>
    </submittedName>
</protein>
<proteinExistence type="predicted"/>
<evidence type="ECO:0000313" key="1">
    <source>
        <dbReference type="EMBL" id="OAD90758.1"/>
    </source>
</evidence>
<evidence type="ECO:0000313" key="2">
    <source>
        <dbReference type="Proteomes" id="UP000077552"/>
    </source>
</evidence>
<dbReference type="AlphaFoldDB" id="A0A1A9LBV0"/>
<reference evidence="1 2" key="1">
    <citation type="submission" date="2016-05" db="EMBL/GenBank/DDBJ databases">
        <title>Genome sequencing of Vitellibacter soesokkakensis RSSK-12.</title>
        <authorList>
            <person name="Thevarajoo S."/>
            <person name="Selvaratnam C."/>
            <person name="Goh K.M."/>
            <person name="Chan K.-G."/>
            <person name="Chong C.S."/>
        </authorList>
    </citation>
    <scope>NUCLEOTIDE SEQUENCE [LARGE SCALE GENOMIC DNA]</scope>
    <source>
        <strain evidence="1 2">RSSK-12</strain>
    </source>
</reference>